<feature type="transmembrane region" description="Helical" evidence="1">
    <location>
        <begin position="21"/>
        <end position="44"/>
    </location>
</feature>
<evidence type="ECO:0000256" key="1">
    <source>
        <dbReference type="SAM" id="Phobius"/>
    </source>
</evidence>
<proteinExistence type="predicted"/>
<keyword evidence="3" id="KW-1185">Reference proteome</keyword>
<reference evidence="2" key="1">
    <citation type="submission" date="2020-09" db="EMBL/GenBank/DDBJ databases">
        <title>Iningainema tapete sp. nov. (Scytonemataceae, Cyanobacteria) from greenhouses in central Florida (USA) produces two types of nodularin with biosynthetic potential for microcystin-LR and anabaenopeptins.</title>
        <authorList>
            <person name="Berthold D.E."/>
            <person name="Lefler F.W."/>
            <person name="Huang I.-S."/>
            <person name="Abdulla H."/>
            <person name="Zimba P.V."/>
            <person name="Laughinghouse H.D. IV."/>
        </authorList>
    </citation>
    <scope>NUCLEOTIDE SEQUENCE</scope>
    <source>
        <strain evidence="2">BLCCT55</strain>
    </source>
</reference>
<name>A0A8J6XQR7_9CYAN</name>
<keyword evidence="1" id="KW-0812">Transmembrane</keyword>
<comment type="caution">
    <text evidence="2">The sequence shown here is derived from an EMBL/GenBank/DDBJ whole genome shotgun (WGS) entry which is preliminary data.</text>
</comment>
<dbReference type="RefSeq" id="WP_190826070.1">
    <property type="nucleotide sequence ID" value="NZ_CAWPPI010000028.1"/>
</dbReference>
<accession>A0A8J6XQR7</accession>
<sequence>MNITKFNNQTTNIKILNAQSMYLIGKALTSVFVYTVILVDSAFATSNLQDLFPRHIPNRIALTSQFVPKHPKQTPELYPIHQKITHLSSNTVTNRENRKPFNRFRLKHADTLKKVKQSSQWRERLQVAAFATKSKPAQAGLVNLAPSVSLKIAQTNIPGVEDTFAETNKLRQQLLIDPITTEVRGQAAPASSAGTPTGYGASWRQAFVGAGLYFPFDDDRVDGSIAAGFGVGDAIRSVGVEFDFNFTSVGTPEDFDFGDSGSIGFKVHKYLGNGVAVAVGWSNPVKWGDVTRAKDTVYGVVTKAIDLQPNNPNNRMPLTVSVGVGSGVFRSKGAIEADENSVNIFGSLGLQVAPQVSLISSWTGNSLNVGGSFAPLQNTPLIFNAIFTDVTDNFDRGTGLSLSAGYVFRF</sequence>
<keyword evidence="1" id="KW-1133">Transmembrane helix</keyword>
<gene>
    <name evidence="2" type="ORF">ICL16_06635</name>
</gene>
<protein>
    <submittedName>
        <fullName evidence="2">Uncharacterized protein</fullName>
    </submittedName>
</protein>
<evidence type="ECO:0000313" key="2">
    <source>
        <dbReference type="EMBL" id="MBD2771778.1"/>
    </source>
</evidence>
<dbReference type="Proteomes" id="UP000629098">
    <property type="component" value="Unassembled WGS sequence"/>
</dbReference>
<organism evidence="2 3">
    <name type="scientific">Iningainema tapete BLCC-T55</name>
    <dbReference type="NCBI Taxonomy" id="2748662"/>
    <lineage>
        <taxon>Bacteria</taxon>
        <taxon>Bacillati</taxon>
        <taxon>Cyanobacteriota</taxon>
        <taxon>Cyanophyceae</taxon>
        <taxon>Nostocales</taxon>
        <taxon>Scytonemataceae</taxon>
        <taxon>Iningainema tapete</taxon>
    </lineage>
</organism>
<dbReference type="AlphaFoldDB" id="A0A8J6XQR7"/>
<evidence type="ECO:0000313" key="3">
    <source>
        <dbReference type="Proteomes" id="UP000629098"/>
    </source>
</evidence>
<dbReference type="EMBL" id="JACXAE010000028">
    <property type="protein sequence ID" value="MBD2771778.1"/>
    <property type="molecule type" value="Genomic_DNA"/>
</dbReference>
<keyword evidence="1" id="KW-0472">Membrane</keyword>